<dbReference type="InterPro" id="IPR051395">
    <property type="entry name" value="Cytochrome_c_Peroxidase/MauG"/>
</dbReference>
<keyword evidence="12" id="KW-0575">Peroxidase</keyword>
<name>A3ZST1_9BACT</name>
<keyword evidence="5" id="KW-0574">Periplasm</keyword>
<dbReference type="GO" id="GO:0046872">
    <property type="term" value="F:metal ion binding"/>
    <property type="evidence" value="ECO:0007669"/>
    <property type="project" value="UniProtKB-KW"/>
</dbReference>
<dbReference type="SUPFAM" id="SSF46626">
    <property type="entry name" value="Cytochrome c"/>
    <property type="match status" value="2"/>
</dbReference>
<comment type="PTM">
    <text evidence="8">Binds 2 heme groups per subunit.</text>
</comment>
<evidence type="ECO:0000256" key="4">
    <source>
        <dbReference type="ARBA" id="ARBA00022729"/>
    </source>
</evidence>
<dbReference type="PROSITE" id="PS51007">
    <property type="entry name" value="CYTC"/>
    <property type="match status" value="1"/>
</dbReference>
<feature type="binding site" description="covalent" evidence="8">
    <location>
        <position position="291"/>
    </location>
    <ligand>
        <name>heme c</name>
        <dbReference type="ChEBI" id="CHEBI:61717"/>
        <label>2</label>
    </ligand>
</feature>
<dbReference type="GO" id="GO:0020037">
    <property type="term" value="F:heme binding"/>
    <property type="evidence" value="ECO:0007669"/>
    <property type="project" value="InterPro"/>
</dbReference>
<dbReference type="PIRSF" id="PIRSF000294">
    <property type="entry name" value="Cytochrome-c_peroxidase"/>
    <property type="match status" value="1"/>
</dbReference>
<dbReference type="InterPro" id="IPR036909">
    <property type="entry name" value="Cyt_c-like_dom_sf"/>
</dbReference>
<accession>A3ZST1</accession>
<dbReference type="GO" id="GO:0042597">
    <property type="term" value="C:periplasmic space"/>
    <property type="evidence" value="ECO:0007669"/>
    <property type="project" value="UniProtKB-SubCell"/>
</dbReference>
<dbReference type="InterPro" id="IPR004852">
    <property type="entry name" value="Di-haem_cyt_c_peroxidsae"/>
</dbReference>
<dbReference type="Proteomes" id="UP000004358">
    <property type="component" value="Unassembled WGS sequence"/>
</dbReference>
<feature type="domain" description="Cytochrome c" evidence="11">
    <location>
        <begin position="275"/>
        <end position="399"/>
    </location>
</feature>
<evidence type="ECO:0000256" key="9">
    <source>
        <dbReference type="PIRSR" id="PIRSR000294-2"/>
    </source>
</evidence>
<feature type="signal peptide" evidence="10">
    <location>
        <begin position="1"/>
        <end position="22"/>
    </location>
</feature>
<sequence length="412" mass="45321">MKRHLSSALLIALVAYGAGLFAEEPAAKSNKVTLGDPALTAGIPGEGPIEVETLKKWLADPANHEPLEVELPYGIAAQAGNITGLDKNPMTRAKIELGRQLYFDKRLSIDQTISCADCHHPDSGWAKETQFGVGVLGQQGNRNSPVSFNRILSGPQFWDGRAPTLEDQAIGPIANPIEMGHTHDACVLCLDEVPGYKLQFKNIFGEDKITIDSVGKALATFERAIVTGPAPYDYYEVQRNFENQLGEDIEYLEEDDPDLFKKYAAAVAGAKPMSESARRGREIFFSEKGKCTACHAGANFTDEQYHNLGVGMDAEQPDLGRYEVTKEEKDKGAFKTPTLRNIAQTGPYMHDGSQKTLMEVVEWYAKGGHPNPYLSDKVKKLDLTQQDKEDLVAFMEALTGEFPAVETERLPK</sequence>
<feature type="chain" id="PRO_5002664853" evidence="10">
    <location>
        <begin position="23"/>
        <end position="412"/>
    </location>
</feature>
<dbReference type="Gene3D" id="1.10.760.10">
    <property type="entry name" value="Cytochrome c-like domain"/>
    <property type="match status" value="2"/>
</dbReference>
<feature type="binding site" description="covalent" evidence="8">
    <location>
        <position position="294"/>
    </location>
    <ligand>
        <name>heme c</name>
        <dbReference type="ChEBI" id="CHEBI:61717"/>
        <label>2</label>
    </ligand>
</feature>
<dbReference type="OrthoDB" id="9772811at2"/>
<dbReference type="Pfam" id="PF03150">
    <property type="entry name" value="CCP_MauG"/>
    <property type="match status" value="1"/>
</dbReference>
<keyword evidence="7 9" id="KW-0408">Iron</keyword>
<dbReference type="InterPro" id="IPR026259">
    <property type="entry name" value="MauG/Cytc_peroxidase"/>
</dbReference>
<evidence type="ECO:0000256" key="6">
    <source>
        <dbReference type="ARBA" id="ARBA00023002"/>
    </source>
</evidence>
<evidence type="ECO:0000256" key="2">
    <source>
        <dbReference type="ARBA" id="ARBA00022617"/>
    </source>
</evidence>
<evidence type="ECO:0000256" key="7">
    <source>
        <dbReference type="ARBA" id="ARBA00023004"/>
    </source>
</evidence>
<evidence type="ECO:0000256" key="3">
    <source>
        <dbReference type="ARBA" id="ARBA00022723"/>
    </source>
</evidence>
<dbReference type="PANTHER" id="PTHR30600:SF10">
    <property type="entry name" value="BLL6722 PROTEIN"/>
    <property type="match status" value="1"/>
</dbReference>
<keyword evidence="2 8" id="KW-0349">Heme</keyword>
<proteinExistence type="predicted"/>
<organism evidence="12 13">
    <name type="scientific">Blastopirellula marina DSM 3645</name>
    <dbReference type="NCBI Taxonomy" id="314230"/>
    <lineage>
        <taxon>Bacteria</taxon>
        <taxon>Pseudomonadati</taxon>
        <taxon>Planctomycetota</taxon>
        <taxon>Planctomycetia</taxon>
        <taxon>Pirellulales</taxon>
        <taxon>Pirellulaceae</taxon>
        <taxon>Blastopirellula</taxon>
    </lineage>
</organism>
<evidence type="ECO:0000256" key="8">
    <source>
        <dbReference type="PIRSR" id="PIRSR000294-1"/>
    </source>
</evidence>
<dbReference type="eggNOG" id="COG1858">
    <property type="taxonomic scope" value="Bacteria"/>
</dbReference>
<dbReference type="STRING" id="314230.DSM3645_10937"/>
<dbReference type="RefSeq" id="WP_002655784.1">
    <property type="nucleotide sequence ID" value="NZ_CH672377.1"/>
</dbReference>
<evidence type="ECO:0000313" key="12">
    <source>
        <dbReference type="EMBL" id="EAQ80355.1"/>
    </source>
</evidence>
<feature type="binding site" description="axial binding residue" evidence="9">
    <location>
        <position position="295"/>
    </location>
    <ligand>
        <name>heme c</name>
        <dbReference type="ChEBI" id="CHEBI:61717"/>
        <label>2</label>
    </ligand>
    <ligandPart>
        <name>Fe</name>
        <dbReference type="ChEBI" id="CHEBI:18248"/>
    </ligandPart>
</feature>
<evidence type="ECO:0000259" key="11">
    <source>
        <dbReference type="PROSITE" id="PS51007"/>
    </source>
</evidence>
<evidence type="ECO:0000256" key="5">
    <source>
        <dbReference type="ARBA" id="ARBA00022764"/>
    </source>
</evidence>
<dbReference type="InterPro" id="IPR009056">
    <property type="entry name" value="Cyt_c-like_dom"/>
</dbReference>
<dbReference type="AlphaFoldDB" id="A3ZST1"/>
<dbReference type="GO" id="GO:0004130">
    <property type="term" value="F:cytochrome-c peroxidase activity"/>
    <property type="evidence" value="ECO:0007669"/>
    <property type="project" value="TreeGrafter"/>
</dbReference>
<dbReference type="EMBL" id="AANZ01000009">
    <property type="protein sequence ID" value="EAQ80355.1"/>
    <property type="molecule type" value="Genomic_DNA"/>
</dbReference>
<dbReference type="GO" id="GO:0009055">
    <property type="term" value="F:electron transfer activity"/>
    <property type="evidence" value="ECO:0007669"/>
    <property type="project" value="InterPro"/>
</dbReference>
<evidence type="ECO:0000256" key="1">
    <source>
        <dbReference type="ARBA" id="ARBA00004418"/>
    </source>
</evidence>
<gene>
    <name evidence="12" type="ORF">DSM3645_10937</name>
</gene>
<dbReference type="Pfam" id="PF00034">
    <property type="entry name" value="Cytochrom_C"/>
    <property type="match status" value="1"/>
</dbReference>
<feature type="binding site" description="axial binding residue" evidence="9">
    <location>
        <position position="119"/>
    </location>
    <ligand>
        <name>heme c</name>
        <dbReference type="ChEBI" id="CHEBI:61717"/>
        <label>1</label>
    </ligand>
    <ligandPart>
        <name>Fe</name>
        <dbReference type="ChEBI" id="CHEBI:18248"/>
    </ligandPart>
</feature>
<feature type="binding site" description="covalent" evidence="8">
    <location>
        <position position="115"/>
    </location>
    <ligand>
        <name>heme c</name>
        <dbReference type="ChEBI" id="CHEBI:61717"/>
        <label>1</label>
    </ligand>
</feature>
<dbReference type="PANTHER" id="PTHR30600">
    <property type="entry name" value="CYTOCHROME C PEROXIDASE-RELATED"/>
    <property type="match status" value="1"/>
</dbReference>
<dbReference type="HOGENOM" id="CLU_034652_3_1_0"/>
<evidence type="ECO:0000256" key="10">
    <source>
        <dbReference type="SAM" id="SignalP"/>
    </source>
</evidence>
<feature type="binding site" description="covalent" evidence="8">
    <location>
        <position position="118"/>
    </location>
    <ligand>
        <name>heme c</name>
        <dbReference type="ChEBI" id="CHEBI:61717"/>
        <label>1</label>
    </ligand>
</feature>
<reference evidence="12 13" key="1">
    <citation type="submission" date="2006-02" db="EMBL/GenBank/DDBJ databases">
        <authorList>
            <person name="Amann R."/>
            <person name="Ferriera S."/>
            <person name="Johnson J."/>
            <person name="Kravitz S."/>
            <person name="Halpern A."/>
            <person name="Remington K."/>
            <person name="Beeson K."/>
            <person name="Tran B."/>
            <person name="Rogers Y.-H."/>
            <person name="Friedman R."/>
            <person name="Venter J.C."/>
        </authorList>
    </citation>
    <scope>NUCLEOTIDE SEQUENCE [LARGE SCALE GENOMIC DNA]</scope>
    <source>
        <strain evidence="12 13">DSM 3645</strain>
    </source>
</reference>
<keyword evidence="3 9" id="KW-0479">Metal-binding</keyword>
<comment type="subcellular location">
    <subcellularLocation>
        <location evidence="1">Periplasm</location>
    </subcellularLocation>
</comment>
<protein>
    <submittedName>
        <fullName evidence="12">Cytochrome-c peroxidase</fullName>
    </submittedName>
</protein>
<keyword evidence="4 10" id="KW-0732">Signal</keyword>
<evidence type="ECO:0000313" key="13">
    <source>
        <dbReference type="Proteomes" id="UP000004358"/>
    </source>
</evidence>
<comment type="caution">
    <text evidence="12">The sequence shown here is derived from an EMBL/GenBank/DDBJ whole genome shotgun (WGS) entry which is preliminary data.</text>
</comment>
<keyword evidence="6" id="KW-0560">Oxidoreductase</keyword>
<comment type="cofactor">
    <cofactor evidence="8">
        <name>heme</name>
        <dbReference type="ChEBI" id="CHEBI:30413"/>
    </cofactor>
    <text evidence="8">Binds 2 heme groups.</text>
</comment>